<dbReference type="InterPro" id="IPR025736">
    <property type="entry name" value="PucR_C-HTH_dom"/>
</dbReference>
<evidence type="ECO:0000313" key="3">
    <source>
        <dbReference type="Proteomes" id="UP000183053"/>
    </source>
</evidence>
<dbReference type="InterPro" id="IPR051448">
    <property type="entry name" value="CdaR-like_regulators"/>
</dbReference>
<dbReference type="Proteomes" id="UP000183053">
    <property type="component" value="Unassembled WGS sequence"/>
</dbReference>
<reference evidence="3" key="1">
    <citation type="submission" date="2016-10" db="EMBL/GenBank/DDBJ databases">
        <authorList>
            <person name="Varghese N."/>
            <person name="Submissions S."/>
        </authorList>
    </citation>
    <scope>NUCLEOTIDE SEQUENCE [LARGE SCALE GENOMIC DNA]</scope>
    <source>
        <strain evidence="3">DSM 44142</strain>
    </source>
</reference>
<accession>A0A1H1HCU3</accession>
<evidence type="ECO:0000313" key="2">
    <source>
        <dbReference type="EMBL" id="SDR22928.1"/>
    </source>
</evidence>
<protein>
    <submittedName>
        <fullName evidence="2">PucR C-terminal helix-turn-helix domain-containing protein</fullName>
    </submittedName>
</protein>
<proteinExistence type="predicted"/>
<organism evidence="2 3">
    <name type="scientific">Tsukamurella pulmonis</name>
    <dbReference type="NCBI Taxonomy" id="47312"/>
    <lineage>
        <taxon>Bacteria</taxon>
        <taxon>Bacillati</taxon>
        <taxon>Actinomycetota</taxon>
        <taxon>Actinomycetes</taxon>
        <taxon>Mycobacteriales</taxon>
        <taxon>Tsukamurellaceae</taxon>
        <taxon>Tsukamurella</taxon>
    </lineage>
</organism>
<dbReference type="InterPro" id="IPR042070">
    <property type="entry name" value="PucR_C-HTH_sf"/>
</dbReference>
<dbReference type="PANTHER" id="PTHR33744">
    <property type="entry name" value="CARBOHYDRATE DIACID REGULATOR"/>
    <property type="match status" value="1"/>
</dbReference>
<dbReference type="PANTHER" id="PTHR33744:SF1">
    <property type="entry name" value="DNA-BINDING TRANSCRIPTIONAL ACTIVATOR ADER"/>
    <property type="match status" value="1"/>
</dbReference>
<dbReference type="OrthoDB" id="8026818at2"/>
<evidence type="ECO:0000259" key="1">
    <source>
        <dbReference type="Pfam" id="PF13556"/>
    </source>
</evidence>
<dbReference type="RefSeq" id="WP_068564430.1">
    <property type="nucleotide sequence ID" value="NZ_FNLF01000002.1"/>
</dbReference>
<sequence length="413" mass="42757">MSAESLAPLRRAPDLYDDQFARVLSGAGAAELVDAVVDGYDCVTAALVVDGADCEVARAPFVAALDPRRDRWVLDAVTQGRRTGRPVVLPHGQGHAVFHPATVSCRCVGGLLVLVRGGVDDGTVAAVGRFAGLFALIAARDLALLQPGGTVDLPVVGDLLTHHGAVDAPLRARAERAGIDLSAAWIVGVVGPTSRADLRRIRAVLGAGRGVDFVSVLDGVAVVLSRGGDAAAAAADVRAEIRRVVGADVLVCAAAVDDVEAGGLVRGYEAAAGAERVLRSSGRRRGAVDVASLPAYLPLLRALSSSELAEFVHSLLGPLREFDRATSSDLVRTLAVFFEENMNTAATARRLGLHPNTVVKRQHRIAEFLGDEWADGAAGVSLRLALSIDALAVDQPGRDVVGAAVPYGSSPAP</sequence>
<feature type="domain" description="PucR C-terminal helix-turn-helix" evidence="1">
    <location>
        <begin position="330"/>
        <end position="387"/>
    </location>
</feature>
<keyword evidence="3" id="KW-1185">Reference proteome</keyword>
<gene>
    <name evidence="2" type="ORF">SAMN04489765_4017</name>
</gene>
<dbReference type="STRING" id="47312.SAMN04489765_4017"/>
<dbReference type="EMBL" id="FNLF01000002">
    <property type="protein sequence ID" value="SDR22928.1"/>
    <property type="molecule type" value="Genomic_DNA"/>
</dbReference>
<dbReference type="Pfam" id="PF13556">
    <property type="entry name" value="HTH_30"/>
    <property type="match status" value="1"/>
</dbReference>
<name>A0A1H1HCU3_9ACTN</name>
<dbReference type="Gene3D" id="1.10.10.2840">
    <property type="entry name" value="PucR C-terminal helix-turn-helix domain"/>
    <property type="match status" value="1"/>
</dbReference>
<dbReference type="AlphaFoldDB" id="A0A1H1HCU3"/>